<dbReference type="EC" id="3.2.1.23" evidence="2"/>
<protein>
    <recommendedName>
        <fullName evidence="2">beta-galactosidase</fullName>
        <ecNumber evidence="2">3.2.1.23</ecNumber>
    </recommendedName>
</protein>
<organism evidence="6">
    <name type="scientific">marine sediment metagenome</name>
    <dbReference type="NCBI Taxonomy" id="412755"/>
    <lineage>
        <taxon>unclassified sequences</taxon>
        <taxon>metagenomes</taxon>
        <taxon>ecological metagenomes</taxon>
    </lineage>
</organism>
<dbReference type="InterPro" id="IPR004199">
    <property type="entry name" value="B-gal_small/dom_5"/>
</dbReference>
<dbReference type="GO" id="GO:0009341">
    <property type="term" value="C:beta-galactosidase complex"/>
    <property type="evidence" value="ECO:0007669"/>
    <property type="project" value="InterPro"/>
</dbReference>
<dbReference type="AlphaFoldDB" id="A0A0F8Y9W9"/>
<dbReference type="EMBL" id="LAZR01054600">
    <property type="protein sequence ID" value="KKK78203.1"/>
    <property type="molecule type" value="Genomic_DNA"/>
</dbReference>
<comment type="catalytic activity">
    <reaction evidence="1">
        <text>Hydrolysis of terminal non-reducing beta-D-galactose residues in beta-D-galactosides.</text>
        <dbReference type="EC" id="3.2.1.23"/>
    </reaction>
</comment>
<feature type="domain" description="Beta galactosidase small chain/" evidence="5">
    <location>
        <begin position="1"/>
        <end position="126"/>
    </location>
</feature>
<name>A0A0F8Y9W9_9ZZZZ</name>
<feature type="non-terminal residue" evidence="6">
    <location>
        <position position="1"/>
    </location>
</feature>
<reference evidence="6" key="1">
    <citation type="journal article" date="2015" name="Nature">
        <title>Complex archaea that bridge the gap between prokaryotes and eukaryotes.</title>
        <authorList>
            <person name="Spang A."/>
            <person name="Saw J.H."/>
            <person name="Jorgensen S.L."/>
            <person name="Zaremba-Niedzwiedzka K."/>
            <person name="Martijn J."/>
            <person name="Lind A.E."/>
            <person name="van Eijk R."/>
            <person name="Schleper C."/>
            <person name="Guy L."/>
            <person name="Ettema T.J."/>
        </authorList>
    </citation>
    <scope>NUCLEOTIDE SEQUENCE</scope>
</reference>
<dbReference type="Gene3D" id="2.70.98.10">
    <property type="match status" value="1"/>
</dbReference>
<evidence type="ECO:0000313" key="6">
    <source>
        <dbReference type="EMBL" id="KKK78203.1"/>
    </source>
</evidence>
<dbReference type="SUPFAM" id="SSF74650">
    <property type="entry name" value="Galactose mutarotase-like"/>
    <property type="match status" value="1"/>
</dbReference>
<sequence>HFDRKTGAAVGIYSGLVEDLTHKYVRPQENGNRTDVRWAALTDKSENGIFISDIGGSYLNISAWPYSMEDLETAEHIHELPKRDFITVNIDYKQKGVGGSLFGIRDILKKYRLTRNKEYSYTFLLRPYTKELGDLTSIYQNSNQNI</sequence>
<comment type="caution">
    <text evidence="6">The sequence shown here is derived from an EMBL/GenBank/DDBJ whole genome shotgun (WGS) entry which is preliminary data.</text>
</comment>
<dbReference type="GO" id="GO:0030246">
    <property type="term" value="F:carbohydrate binding"/>
    <property type="evidence" value="ECO:0007669"/>
    <property type="project" value="InterPro"/>
</dbReference>
<dbReference type="InterPro" id="IPR014718">
    <property type="entry name" value="GH-type_carb-bd"/>
</dbReference>
<evidence type="ECO:0000256" key="3">
    <source>
        <dbReference type="ARBA" id="ARBA00022801"/>
    </source>
</evidence>
<evidence type="ECO:0000256" key="4">
    <source>
        <dbReference type="ARBA" id="ARBA00023295"/>
    </source>
</evidence>
<dbReference type="PANTHER" id="PTHR46323:SF2">
    <property type="entry name" value="BETA-GALACTOSIDASE"/>
    <property type="match status" value="1"/>
</dbReference>
<evidence type="ECO:0000259" key="5">
    <source>
        <dbReference type="SMART" id="SM01038"/>
    </source>
</evidence>
<dbReference type="PANTHER" id="PTHR46323">
    <property type="entry name" value="BETA-GALACTOSIDASE"/>
    <property type="match status" value="1"/>
</dbReference>
<evidence type="ECO:0000256" key="2">
    <source>
        <dbReference type="ARBA" id="ARBA00012756"/>
    </source>
</evidence>
<dbReference type="InterPro" id="IPR050347">
    <property type="entry name" value="Bact_Beta-galactosidase"/>
</dbReference>
<dbReference type="GO" id="GO:0005990">
    <property type="term" value="P:lactose catabolic process"/>
    <property type="evidence" value="ECO:0007669"/>
    <property type="project" value="TreeGrafter"/>
</dbReference>
<keyword evidence="3" id="KW-0378">Hydrolase</keyword>
<evidence type="ECO:0000256" key="1">
    <source>
        <dbReference type="ARBA" id="ARBA00001412"/>
    </source>
</evidence>
<accession>A0A0F8Y9W9</accession>
<dbReference type="SMART" id="SM01038">
    <property type="entry name" value="Bgal_small_N"/>
    <property type="match status" value="1"/>
</dbReference>
<proteinExistence type="predicted"/>
<dbReference type="Pfam" id="PF02929">
    <property type="entry name" value="Bgal_small_N"/>
    <property type="match status" value="1"/>
</dbReference>
<dbReference type="GO" id="GO:0004565">
    <property type="term" value="F:beta-galactosidase activity"/>
    <property type="evidence" value="ECO:0007669"/>
    <property type="project" value="UniProtKB-EC"/>
</dbReference>
<dbReference type="InterPro" id="IPR011013">
    <property type="entry name" value="Gal_mutarotase_sf_dom"/>
</dbReference>
<gene>
    <name evidence="6" type="ORF">LCGC14_2845930</name>
</gene>
<keyword evidence="4" id="KW-0326">Glycosidase</keyword>